<keyword evidence="3" id="KW-1185">Reference proteome</keyword>
<organism evidence="2 3">
    <name type="scientific">Dryococelus australis</name>
    <dbReference type="NCBI Taxonomy" id="614101"/>
    <lineage>
        <taxon>Eukaryota</taxon>
        <taxon>Metazoa</taxon>
        <taxon>Ecdysozoa</taxon>
        <taxon>Arthropoda</taxon>
        <taxon>Hexapoda</taxon>
        <taxon>Insecta</taxon>
        <taxon>Pterygota</taxon>
        <taxon>Neoptera</taxon>
        <taxon>Polyneoptera</taxon>
        <taxon>Phasmatodea</taxon>
        <taxon>Verophasmatodea</taxon>
        <taxon>Anareolatae</taxon>
        <taxon>Phasmatidae</taxon>
        <taxon>Eurycanthinae</taxon>
        <taxon>Dryococelus</taxon>
    </lineage>
</organism>
<evidence type="ECO:0000256" key="1">
    <source>
        <dbReference type="SAM" id="MobiDB-lite"/>
    </source>
</evidence>
<feature type="region of interest" description="Disordered" evidence="1">
    <location>
        <begin position="140"/>
        <end position="161"/>
    </location>
</feature>
<sequence>MRFLAESDNQCTREPSIHCGRSGLENTDVEQPPRTRAPAAHANKMASLSSYMSETPAPGNLLATTNRGPSATREHTARSRSLAQPLGGRVEEGRDLRTRCEGSHLPSSHSCDTPLIDFQSSKVARTRQTHLLAHLTPRSRGSLRHVQSSLPAPPLPQPSHITRSYSARKRIMAYIRAALACHSPQQPDIKSLESRHRVKSILHGTLCKVCHSCRYTGLYGTRHGIFRLALTDFITGLVIGPVLFSAAGYIPALVPDQSHCSFKARLGHGKKISPAAHNQSPCPSIELLFYQHHIMPLDACDIDNTRTTVCSLLPTSQALLKPFTAVKSSSADTALNDARASQHDGHEAHVTWPDPEEVHLYVGMWRAGRDVTRQPTVFSEHTLPESRRCVCDLTILTTLPFQASHCLQFFSFADEKTFAANTGGHVCLPPLAPCRCGYLMQLHMQFLDKHIRPMVYNPFANAVTLHVRSCFTSESEALPASSKIRLNITVELSVRILTLQSQFEGAQDMGAAVSYSLPTVKLSVLEVLLSSTFLLIPYPFTIPPAKEKRNRAGKCRWSADFLFLGDLPFSSSFIPAMLRSHLTSPSSALQDLAQISSLLSPNVKSTVSLLVTESCVYRLFTVNDGKITTITPSGGPGTRPRPTDTQVHAPARATLPRTASAVIASTSSASAWLQAASLVSRTEILTPRYGVNVCRQRSGDTDLVKDDRFHESFQYTCIVSRVARREPYWDAKTTNYPLFFLANLLTMVFSDIAQKPIPSHYMPHGREKAEYQVCRLSKPPQSRVYSALIRASLHTARGLKITDDGTEPGEFSGRTIHSPNEVSIAARAFIGLHKGTIKHVIHGVVFQRFERRARYQCRKRHTSGDVRITVLRAAAGTGRRLPLYVARGDPPHPTPLTCSVPCCFPVALLGSWLASHSSSSTLLEMPTNVTRMQEHSGETGWRHSPPPLAEEADTSRRRNNILDIGRSVERESLRKSWANPGSFGEYHLAECGREVECGTTADEVFLLLATSLKTAFFHCGSKTYCPDTTKTAIGEELDHTESAYKTSKRHNKSSKFALPIAMHFSARWPPDAPTPIAACELHCIFGTTELPCRMPYDRHISRSITTSSHLYLIGIPLITQRPLLKFDHHCSKASISHAIFSRSSMRRETGDVTALVGNEITPPARLRIYEDMEYKGGGGSVIAPGSRRSAGHFCNYSKRLASADDTKSLSIRTLLKLLLKIYVVYAHYGGNSILLRDTTFAIGDWFNGEGVIRLGSAYAGKQWTYVVYSYAGQVKMNARVGSVEFYKCRLQKCSSNRKQHTEALQQPYFPLLTNTCYIPASEKNVAFIRHLLDATSLSGSTSNLTSIRQAERGGAVLTHWTRIREDPVSIPGPTILMSVFHGFPKITPGECCDEYWDGSPTKATADSFSNLSSPRNLHPALNETRRISGYASQMHTKICKGPALNLTTEFPSIKLLAHAVGRENCTSVQSLAISGDDAFDARGSVAIITHSFLGLKREK</sequence>
<protein>
    <submittedName>
        <fullName evidence="2">Uncharacterized protein</fullName>
    </submittedName>
</protein>
<comment type="caution">
    <text evidence="2">The sequence shown here is derived from an EMBL/GenBank/DDBJ whole genome shotgun (WGS) entry which is preliminary data.</text>
</comment>
<feature type="region of interest" description="Disordered" evidence="1">
    <location>
        <begin position="1"/>
        <end position="93"/>
    </location>
</feature>
<evidence type="ECO:0000313" key="2">
    <source>
        <dbReference type="EMBL" id="KAJ8878375.1"/>
    </source>
</evidence>
<name>A0ABQ9H273_9NEOP</name>
<dbReference type="EMBL" id="JARBHB010000007">
    <property type="protein sequence ID" value="KAJ8878375.1"/>
    <property type="molecule type" value="Genomic_DNA"/>
</dbReference>
<dbReference type="Proteomes" id="UP001159363">
    <property type="component" value="Chromosome 6"/>
</dbReference>
<proteinExistence type="predicted"/>
<feature type="region of interest" description="Disordered" evidence="1">
    <location>
        <begin position="933"/>
        <end position="960"/>
    </location>
</feature>
<gene>
    <name evidence="2" type="ORF">PR048_018952</name>
</gene>
<evidence type="ECO:0000313" key="3">
    <source>
        <dbReference type="Proteomes" id="UP001159363"/>
    </source>
</evidence>
<reference evidence="2 3" key="1">
    <citation type="submission" date="2023-02" db="EMBL/GenBank/DDBJ databases">
        <title>LHISI_Scaffold_Assembly.</title>
        <authorList>
            <person name="Stuart O.P."/>
            <person name="Cleave R."/>
            <person name="Magrath M.J.L."/>
            <person name="Mikheyev A.S."/>
        </authorList>
    </citation>
    <scope>NUCLEOTIDE SEQUENCE [LARGE SCALE GENOMIC DNA]</scope>
    <source>
        <strain evidence="2">Daus_M_001</strain>
        <tissue evidence="2">Leg muscle</tissue>
    </source>
</reference>
<accession>A0ABQ9H273</accession>